<feature type="region of interest" description="Disordered" evidence="1">
    <location>
        <begin position="1"/>
        <end position="44"/>
    </location>
</feature>
<gene>
    <name evidence="2" type="ORF">UFOVP783_45</name>
</gene>
<proteinExistence type="predicted"/>
<feature type="compositionally biased region" description="Pro residues" evidence="1">
    <location>
        <begin position="15"/>
        <end position="29"/>
    </location>
</feature>
<feature type="compositionally biased region" description="Polar residues" evidence="1">
    <location>
        <begin position="1"/>
        <end position="11"/>
    </location>
</feature>
<sequence length="180" mass="18916">MNTPPNTPLESPQSAPDPTPLPAPCPPPETAAAGQQGPPASPSRPCGACPFSRAVAPGALGGANPPEVFVGQAFAGIMWLPCHKLYDPNLPARDQSASKCGQCAGAAIFRANCDIPAVPGIHRLPPDHEAVFSSAAEFIAHHRRIPVWSASVRLARETPIDLARRELRKAGVRIHLIPKS</sequence>
<protein>
    <submittedName>
        <fullName evidence="2">Uncharacterized protein</fullName>
    </submittedName>
</protein>
<evidence type="ECO:0000313" key="2">
    <source>
        <dbReference type="EMBL" id="CAB4162431.1"/>
    </source>
</evidence>
<reference evidence="2" key="1">
    <citation type="submission" date="2020-04" db="EMBL/GenBank/DDBJ databases">
        <authorList>
            <person name="Chiriac C."/>
            <person name="Salcher M."/>
            <person name="Ghai R."/>
            <person name="Kavagutti S V."/>
        </authorList>
    </citation>
    <scope>NUCLEOTIDE SEQUENCE</scope>
</reference>
<name>A0A6J5NYY6_9CAUD</name>
<evidence type="ECO:0000256" key="1">
    <source>
        <dbReference type="SAM" id="MobiDB-lite"/>
    </source>
</evidence>
<dbReference type="EMBL" id="LR796738">
    <property type="protein sequence ID" value="CAB4162431.1"/>
    <property type="molecule type" value="Genomic_DNA"/>
</dbReference>
<organism evidence="2">
    <name type="scientific">uncultured Caudovirales phage</name>
    <dbReference type="NCBI Taxonomy" id="2100421"/>
    <lineage>
        <taxon>Viruses</taxon>
        <taxon>Duplodnaviria</taxon>
        <taxon>Heunggongvirae</taxon>
        <taxon>Uroviricota</taxon>
        <taxon>Caudoviricetes</taxon>
        <taxon>Peduoviridae</taxon>
        <taxon>Maltschvirus</taxon>
        <taxon>Maltschvirus maltsch</taxon>
    </lineage>
</organism>
<accession>A0A6J5NYY6</accession>